<evidence type="ECO:0000259" key="2">
    <source>
        <dbReference type="Pfam" id="PF18962"/>
    </source>
</evidence>
<evidence type="ECO:0000313" key="5">
    <source>
        <dbReference type="Proteomes" id="UP000256980"/>
    </source>
</evidence>
<dbReference type="Pfam" id="PF18962">
    <property type="entry name" value="Por_Secre_tail"/>
    <property type="match status" value="1"/>
</dbReference>
<feature type="domain" description="Endo-alpha(1,4)-fucoidanase Mef1" evidence="3">
    <location>
        <begin position="201"/>
        <end position="566"/>
    </location>
</feature>
<dbReference type="AlphaFoldDB" id="A0A3D9HBR3"/>
<organism evidence="4 5">
    <name type="scientific">Winogradskyella eximia</name>
    <dbReference type="NCBI Taxonomy" id="262006"/>
    <lineage>
        <taxon>Bacteria</taxon>
        <taxon>Pseudomonadati</taxon>
        <taxon>Bacteroidota</taxon>
        <taxon>Flavobacteriia</taxon>
        <taxon>Flavobacteriales</taxon>
        <taxon>Flavobacteriaceae</taxon>
        <taxon>Winogradskyella</taxon>
    </lineage>
</organism>
<protein>
    <submittedName>
        <fullName evidence="4">Putative secreted protein (Por secretion system target)</fullName>
    </submittedName>
</protein>
<evidence type="ECO:0000259" key="3">
    <source>
        <dbReference type="Pfam" id="PF26376"/>
    </source>
</evidence>
<dbReference type="OrthoDB" id="6395291at2"/>
<dbReference type="EMBL" id="QRDV01000001">
    <property type="protein sequence ID" value="RED46920.1"/>
    <property type="molecule type" value="Genomic_DNA"/>
</dbReference>
<name>A0A3D9HBR3_9FLAO</name>
<dbReference type="Pfam" id="PF26376">
    <property type="entry name" value="Mef1"/>
    <property type="match status" value="1"/>
</dbReference>
<reference evidence="4 5" key="1">
    <citation type="submission" date="2018-07" db="EMBL/GenBank/DDBJ databases">
        <title>Genomic Encyclopedia of Type Strains, Phase III (KMG-III): the genomes of soil and plant-associated and newly described type strains.</title>
        <authorList>
            <person name="Whitman W."/>
        </authorList>
    </citation>
    <scope>NUCLEOTIDE SEQUENCE [LARGE SCALE GENOMIC DNA]</scope>
    <source>
        <strain evidence="4 5">CECT 7946</strain>
    </source>
</reference>
<dbReference type="InterPro" id="IPR026444">
    <property type="entry name" value="Secre_tail"/>
</dbReference>
<sequence>MLKLKHIFFVLTLFLFFNKTQAQYLWYENITETEDILLTNSSYGVFTTNETNPDINGENTNTICSKFVRQAYATEGYTNFELENPIETALTYTVSLKGYINVRQNKLSSSPKRLRLYLKNTTTGDQIYKQIDFTVASDWENFTFVFNASDFTTSGLESGGYNQMYIGYGNGIFSRKKTTYFIDQIYGTTDQTFVNTVPVSLQGSWGARLYVRAGETLDDYVNDGYDYVAGAQEIISSYPSMGHVITNATNNAKSFLWTLRTNENVDAVMGVPNSIIDEEFVPSIANEQVIIDVINAFKSANKKVILYLNGMSPANRASATGAQSWNDYVAQYFYNDEHAAWMNFCEGYIKRFEELGVDGYWIDAFNSYPGNDTDRAEFVQMIRNVDPDALISANYDKDYFTDSNGDFLMVDTDEVEDIDETDYKIIKLTVKDPWSDMTAGHITPLGQGAPPNSWAYEEFTVPDIQASPTTSYDGSKLAVKHLFLPIRSTWSSERSDLMYEGEQAYRFVKNITDAGGAVTFSTTTDTDGTTMEDEETVLKFVDQQLVANAAASQYVRPVGAFLVGEEQIYPWYENNDNTITDYISVESTLHGTTIEDFSNPFQTGNNTSNTVAKFVRDGGKTGRIYFDLPNPITDLTSLKISLDAFVDIANPVSVDTRIRVFLFNTTLNTRIYEQLTLSTGQTWENLEFDFSAQGTYPDGYNQMAIGFANGDSSGATTTYYVDNVKGAINQHITTSARASNNSENSSTKLIFIDESQLEQDAPLKIYPNPVTSSFKLSKAFQSISIYNIAGKKLLEFSDSQSSFDVSNLKAGFYILLTNYSDGNKEVLRFVKK</sequence>
<gene>
    <name evidence="4" type="ORF">DFQ10_101697</name>
</gene>
<proteinExistence type="predicted"/>
<dbReference type="InterPro" id="IPR058589">
    <property type="entry name" value="Mef1"/>
</dbReference>
<accession>A0A3D9HBR3</accession>
<comment type="caution">
    <text evidence="4">The sequence shown here is derived from an EMBL/GenBank/DDBJ whole genome shotgun (WGS) entry which is preliminary data.</text>
</comment>
<dbReference type="InterPro" id="IPR017853">
    <property type="entry name" value="GH"/>
</dbReference>
<keyword evidence="5" id="KW-1185">Reference proteome</keyword>
<dbReference type="Gene3D" id="3.20.20.80">
    <property type="entry name" value="Glycosidases"/>
    <property type="match status" value="1"/>
</dbReference>
<evidence type="ECO:0000313" key="4">
    <source>
        <dbReference type="EMBL" id="RED46920.1"/>
    </source>
</evidence>
<dbReference type="SUPFAM" id="SSF51445">
    <property type="entry name" value="(Trans)glycosidases"/>
    <property type="match status" value="1"/>
</dbReference>
<dbReference type="NCBIfam" id="TIGR04183">
    <property type="entry name" value="Por_Secre_tail"/>
    <property type="match status" value="1"/>
</dbReference>
<keyword evidence="1" id="KW-0732">Signal</keyword>
<dbReference type="RefSeq" id="WP_115816012.1">
    <property type="nucleotide sequence ID" value="NZ_QRDV01000001.1"/>
</dbReference>
<dbReference type="Proteomes" id="UP000256980">
    <property type="component" value="Unassembled WGS sequence"/>
</dbReference>
<evidence type="ECO:0000256" key="1">
    <source>
        <dbReference type="ARBA" id="ARBA00022729"/>
    </source>
</evidence>
<feature type="domain" description="Secretion system C-terminal sorting" evidence="2">
    <location>
        <begin position="765"/>
        <end position="821"/>
    </location>
</feature>